<reference evidence="3 4" key="1">
    <citation type="submission" date="2017-09" db="EMBL/GenBank/DDBJ databases">
        <authorList>
            <person name="Ehlers B."/>
            <person name="Leendertz F.H."/>
        </authorList>
    </citation>
    <scope>NUCLEOTIDE SEQUENCE [LARGE SCALE GENOMIC DNA]</scope>
    <source>
        <strain evidence="3 4">DSM 27208</strain>
    </source>
</reference>
<dbReference type="OrthoDB" id="105697at2157"/>
<dbReference type="CDD" id="cd00293">
    <property type="entry name" value="USP-like"/>
    <property type="match status" value="1"/>
</dbReference>
<dbReference type="PANTHER" id="PTHR46268:SF24">
    <property type="entry name" value="UNIVERSAL STRESS PROTEIN"/>
    <property type="match status" value="1"/>
</dbReference>
<evidence type="ECO:0000313" key="4">
    <source>
        <dbReference type="Proteomes" id="UP000219453"/>
    </source>
</evidence>
<dbReference type="PANTHER" id="PTHR46268">
    <property type="entry name" value="STRESS RESPONSE PROTEIN NHAX"/>
    <property type="match status" value="1"/>
</dbReference>
<dbReference type="InterPro" id="IPR006016">
    <property type="entry name" value="UspA"/>
</dbReference>
<dbReference type="Pfam" id="PF00582">
    <property type="entry name" value="Usp"/>
    <property type="match status" value="1"/>
</dbReference>
<accession>A0A285N468</accession>
<evidence type="ECO:0000313" key="3">
    <source>
        <dbReference type="EMBL" id="SNZ03733.1"/>
    </source>
</evidence>
<dbReference type="RefSeq" id="WP_097007392.1">
    <property type="nucleotide sequence ID" value="NZ_OBEJ01000001.1"/>
</dbReference>
<dbReference type="AlphaFoldDB" id="A0A285N468"/>
<evidence type="ECO:0000256" key="1">
    <source>
        <dbReference type="ARBA" id="ARBA00008791"/>
    </source>
</evidence>
<dbReference type="InterPro" id="IPR006015">
    <property type="entry name" value="Universal_stress_UspA"/>
</dbReference>
<dbReference type="EMBL" id="OBEJ01000001">
    <property type="protein sequence ID" value="SNZ03733.1"/>
    <property type="molecule type" value="Genomic_DNA"/>
</dbReference>
<organism evidence="3 4">
    <name type="scientific">Natronoarchaeum philippinense</name>
    <dbReference type="NCBI Taxonomy" id="558529"/>
    <lineage>
        <taxon>Archaea</taxon>
        <taxon>Methanobacteriati</taxon>
        <taxon>Methanobacteriota</taxon>
        <taxon>Stenosarchaea group</taxon>
        <taxon>Halobacteria</taxon>
        <taxon>Halobacteriales</taxon>
        <taxon>Natronoarchaeaceae</taxon>
    </lineage>
</organism>
<feature type="domain" description="UspA" evidence="2">
    <location>
        <begin position="2"/>
        <end position="142"/>
    </location>
</feature>
<dbReference type="SUPFAM" id="SSF52402">
    <property type="entry name" value="Adenine nucleotide alpha hydrolases-like"/>
    <property type="match status" value="1"/>
</dbReference>
<sequence>MHVLVPMDYSELSKEALRTAVTVHAGADITVLHVLDWHTSDRGPGGWGDTPDEFDQWLEGAKERADELFAEARSIADEHDAEVATETIVGDDAKQIVRYAEDHEIDLIVMGSHSRSLPARILLGSVSETVVRRAPVPVTVVR</sequence>
<evidence type="ECO:0000259" key="2">
    <source>
        <dbReference type="Pfam" id="PF00582"/>
    </source>
</evidence>
<keyword evidence="4" id="KW-1185">Reference proteome</keyword>
<protein>
    <submittedName>
        <fullName evidence="3">Nucleotide-binding universal stress protein, UspA family</fullName>
    </submittedName>
</protein>
<dbReference type="PRINTS" id="PR01438">
    <property type="entry name" value="UNVRSLSTRESS"/>
</dbReference>
<gene>
    <name evidence="3" type="ORF">SAMN06269185_0356</name>
</gene>
<dbReference type="Proteomes" id="UP000219453">
    <property type="component" value="Unassembled WGS sequence"/>
</dbReference>
<proteinExistence type="inferred from homology"/>
<comment type="similarity">
    <text evidence="1">Belongs to the universal stress protein A family.</text>
</comment>
<name>A0A285N468_NATPI</name>
<dbReference type="InterPro" id="IPR014729">
    <property type="entry name" value="Rossmann-like_a/b/a_fold"/>
</dbReference>
<dbReference type="Gene3D" id="3.40.50.620">
    <property type="entry name" value="HUPs"/>
    <property type="match status" value="1"/>
</dbReference>